<keyword evidence="3" id="KW-0963">Cytoplasm</keyword>
<protein>
    <recommendedName>
        <fullName evidence="3">NAD-dependent protein deacylase</fullName>
        <ecNumber evidence="3">2.3.1.286</ecNumber>
    </recommendedName>
    <alternativeName>
        <fullName evidence="3">Regulatory protein SIR2 homolog</fullName>
    </alternativeName>
</protein>
<dbReference type="GO" id="GO:0036054">
    <property type="term" value="F:protein-malonyllysine demalonylase activity"/>
    <property type="evidence" value="ECO:0007669"/>
    <property type="project" value="InterPro"/>
</dbReference>
<evidence type="ECO:0000259" key="5">
    <source>
        <dbReference type="PROSITE" id="PS50305"/>
    </source>
</evidence>
<dbReference type="InterPro" id="IPR027546">
    <property type="entry name" value="Sirtuin_class_III"/>
</dbReference>
<dbReference type="InterPro" id="IPR026591">
    <property type="entry name" value="Sirtuin_cat_small_dom_sf"/>
</dbReference>
<dbReference type="Gene3D" id="3.40.50.1220">
    <property type="entry name" value="TPP-binding domain"/>
    <property type="match status" value="1"/>
</dbReference>
<dbReference type="PANTHER" id="PTHR11085">
    <property type="entry name" value="NAD-DEPENDENT PROTEIN DEACYLASE SIRTUIN-5, MITOCHONDRIAL-RELATED"/>
    <property type="match status" value="1"/>
</dbReference>
<dbReference type="InterPro" id="IPR029035">
    <property type="entry name" value="DHS-like_NAD/FAD-binding_dom"/>
</dbReference>
<reference evidence="6" key="1">
    <citation type="journal article" date="2020" name="mSystems">
        <title>Genome- and Community-Level Interaction Insights into Carbon Utilization and Element Cycling Functions of Hydrothermarchaeota in Hydrothermal Sediment.</title>
        <authorList>
            <person name="Zhou Z."/>
            <person name="Liu Y."/>
            <person name="Xu W."/>
            <person name="Pan J."/>
            <person name="Luo Z.H."/>
            <person name="Li M."/>
        </authorList>
    </citation>
    <scope>NUCLEOTIDE SEQUENCE</scope>
    <source>
        <strain evidence="6">HyVt-388</strain>
    </source>
</reference>
<comment type="cofactor">
    <cofactor evidence="3">
        <name>Zn(2+)</name>
        <dbReference type="ChEBI" id="CHEBI:29105"/>
    </cofactor>
    <text evidence="3">Binds 1 zinc ion per subunit.</text>
</comment>
<evidence type="ECO:0000313" key="6">
    <source>
        <dbReference type="EMBL" id="HEC78277.1"/>
    </source>
</evidence>
<keyword evidence="1" id="KW-0808">Transferase</keyword>
<feature type="binding site" evidence="3">
    <location>
        <begin position="218"/>
        <end position="220"/>
    </location>
    <ligand>
        <name>NAD(+)</name>
        <dbReference type="ChEBI" id="CHEBI:57540"/>
    </ligand>
</feature>
<organism evidence="6 7">
    <name type="scientific">candidate division WOR-3 bacterium</name>
    <dbReference type="NCBI Taxonomy" id="2052148"/>
    <lineage>
        <taxon>Bacteria</taxon>
        <taxon>Bacteria division WOR-3</taxon>
    </lineage>
</organism>
<evidence type="ECO:0000256" key="2">
    <source>
        <dbReference type="ARBA" id="ARBA00023027"/>
    </source>
</evidence>
<dbReference type="CDD" id="cd01412">
    <property type="entry name" value="SIRT5_Af1_CobB"/>
    <property type="match status" value="1"/>
</dbReference>
<feature type="binding site" evidence="3 4">
    <location>
        <position position="133"/>
    </location>
    <ligand>
        <name>Zn(2+)</name>
        <dbReference type="ChEBI" id="CHEBI:29105"/>
    </ligand>
</feature>
<comment type="catalytic activity">
    <reaction evidence="3">
        <text>N(6)-succinyl-L-lysyl-[protein] + NAD(+) + H2O = 2''-O-succinyl-ADP-D-ribose + nicotinamide + L-lysyl-[protein]</text>
        <dbReference type="Rhea" id="RHEA:47668"/>
        <dbReference type="Rhea" id="RHEA-COMP:9752"/>
        <dbReference type="Rhea" id="RHEA-COMP:11877"/>
        <dbReference type="ChEBI" id="CHEBI:15377"/>
        <dbReference type="ChEBI" id="CHEBI:17154"/>
        <dbReference type="ChEBI" id="CHEBI:29969"/>
        <dbReference type="ChEBI" id="CHEBI:57540"/>
        <dbReference type="ChEBI" id="CHEBI:87830"/>
        <dbReference type="ChEBI" id="CHEBI:87832"/>
    </reaction>
</comment>
<dbReference type="GO" id="GO:0008270">
    <property type="term" value="F:zinc ion binding"/>
    <property type="evidence" value="ECO:0007669"/>
    <property type="project" value="UniProtKB-UniRule"/>
</dbReference>
<keyword evidence="2 3" id="KW-0520">NAD</keyword>
<gene>
    <name evidence="3" type="primary">cobB</name>
    <name evidence="6" type="ORF">ENI34_03935</name>
</gene>
<dbReference type="GO" id="GO:0036055">
    <property type="term" value="F:protein-succinyllysine desuccinylase activity"/>
    <property type="evidence" value="ECO:0007669"/>
    <property type="project" value="UniProtKB-UniRule"/>
</dbReference>
<evidence type="ECO:0000256" key="1">
    <source>
        <dbReference type="ARBA" id="ARBA00022679"/>
    </source>
</evidence>
<dbReference type="EMBL" id="DRIG01000041">
    <property type="protein sequence ID" value="HEC78277.1"/>
    <property type="molecule type" value="Genomic_DNA"/>
</dbReference>
<feature type="active site" description="Proton acceptor" evidence="3 4">
    <location>
        <position position="122"/>
    </location>
</feature>
<name>A0A9C9EMB7_UNCW3</name>
<feature type="binding site" evidence="3 4">
    <location>
        <position position="155"/>
    </location>
    <ligand>
        <name>Zn(2+)</name>
        <dbReference type="ChEBI" id="CHEBI:29105"/>
    </ligand>
</feature>
<sequence>MDEKDRLIRKAAEVIKSARSLFVLTGAGISAESGIPTFRGADGLWKNYSATELATPQAFDKNPKLVWEWYRWRQGIILKARPNPAHYAVVELEKRSDKFLLLTQNVDNLHRRAGSRNVLELHGNIFRTRCMQCQKTTEYDSEKEYEDTELPVCECGGLLRPDVVWFGEPIPQDIWQNSLSFLNNADAALICGTSGVVWPAAAIPEIAKQCGAKTIEINLEPTPISRVVDISIQGKAGEILPKIVKMIS</sequence>
<comment type="similarity">
    <text evidence="3">Belongs to the sirtuin family. Class III subfamily.</text>
</comment>
<accession>A0A9C9EMB7</accession>
<dbReference type="Proteomes" id="UP000885826">
    <property type="component" value="Unassembled WGS sequence"/>
</dbReference>
<feature type="binding site" evidence="3">
    <location>
        <begin position="192"/>
        <end position="194"/>
    </location>
    <ligand>
        <name>NAD(+)</name>
        <dbReference type="ChEBI" id="CHEBI:57540"/>
    </ligand>
</feature>
<dbReference type="SUPFAM" id="SSF52467">
    <property type="entry name" value="DHS-like NAD/FAD-binding domain"/>
    <property type="match status" value="1"/>
</dbReference>
<dbReference type="NCBIfam" id="NF001753">
    <property type="entry name" value="PRK00481.1-3"/>
    <property type="match status" value="1"/>
</dbReference>
<dbReference type="AlphaFoldDB" id="A0A9C9EMB7"/>
<dbReference type="InterPro" id="IPR026590">
    <property type="entry name" value="Ssirtuin_cat_dom"/>
</dbReference>
<feature type="binding site" evidence="3">
    <location>
        <position position="236"/>
    </location>
    <ligand>
        <name>NAD(+)</name>
        <dbReference type="ChEBI" id="CHEBI:57540"/>
    </ligand>
</feature>
<evidence type="ECO:0000313" key="7">
    <source>
        <dbReference type="Proteomes" id="UP000885826"/>
    </source>
</evidence>
<evidence type="ECO:0000256" key="4">
    <source>
        <dbReference type="PROSITE-ProRule" id="PRU00236"/>
    </source>
</evidence>
<dbReference type="GO" id="GO:0070403">
    <property type="term" value="F:NAD+ binding"/>
    <property type="evidence" value="ECO:0007669"/>
    <property type="project" value="UniProtKB-UniRule"/>
</dbReference>
<feature type="binding site" evidence="3 4">
    <location>
        <position position="130"/>
    </location>
    <ligand>
        <name>Zn(2+)</name>
        <dbReference type="ChEBI" id="CHEBI:29105"/>
    </ligand>
</feature>
<proteinExistence type="inferred from homology"/>
<dbReference type="EC" id="2.3.1.286" evidence="3"/>
<comment type="subcellular location">
    <subcellularLocation>
        <location evidence="3">Cytoplasm</location>
    </subcellularLocation>
</comment>
<comment type="function">
    <text evidence="3">NAD-dependent lysine deacetylase and desuccinylase that specifically removes acetyl and succinyl groups on target proteins. Modulates the activities of several proteins which are inactive in their acylated form.</text>
</comment>
<feature type="binding site" evidence="3">
    <location>
        <begin position="104"/>
        <end position="107"/>
    </location>
    <ligand>
        <name>NAD(+)</name>
        <dbReference type="ChEBI" id="CHEBI:57540"/>
    </ligand>
</feature>
<feature type="binding site" evidence="3">
    <location>
        <position position="70"/>
    </location>
    <ligand>
        <name>substrate</name>
    </ligand>
</feature>
<dbReference type="InterPro" id="IPR003000">
    <property type="entry name" value="Sirtuin"/>
</dbReference>
<dbReference type="HAMAP" id="MF_01121">
    <property type="entry name" value="Sirtuin_ClassIII"/>
    <property type="match status" value="1"/>
</dbReference>
<keyword evidence="3 4" id="KW-0862">Zinc</keyword>
<dbReference type="GO" id="GO:0017136">
    <property type="term" value="F:histone deacetylase activity, NAD-dependent"/>
    <property type="evidence" value="ECO:0007669"/>
    <property type="project" value="TreeGrafter"/>
</dbReference>
<dbReference type="Gene3D" id="3.30.1600.10">
    <property type="entry name" value="SIR2/SIRT2 'Small Domain"/>
    <property type="match status" value="1"/>
</dbReference>
<dbReference type="GO" id="GO:0005737">
    <property type="term" value="C:cytoplasm"/>
    <property type="evidence" value="ECO:0007669"/>
    <property type="project" value="UniProtKB-SubCell"/>
</dbReference>
<feature type="binding site" evidence="3">
    <location>
        <position position="73"/>
    </location>
    <ligand>
        <name>substrate</name>
    </ligand>
</feature>
<comment type="catalytic activity">
    <reaction evidence="3">
        <text>N(6)-acetyl-L-lysyl-[protein] + NAD(+) + H2O = 2''-O-acetyl-ADP-D-ribose + nicotinamide + L-lysyl-[protein]</text>
        <dbReference type="Rhea" id="RHEA:43636"/>
        <dbReference type="Rhea" id="RHEA-COMP:9752"/>
        <dbReference type="Rhea" id="RHEA-COMP:10731"/>
        <dbReference type="ChEBI" id="CHEBI:15377"/>
        <dbReference type="ChEBI" id="CHEBI:17154"/>
        <dbReference type="ChEBI" id="CHEBI:29969"/>
        <dbReference type="ChEBI" id="CHEBI:57540"/>
        <dbReference type="ChEBI" id="CHEBI:61930"/>
        <dbReference type="ChEBI" id="CHEBI:83767"/>
        <dbReference type="EC" id="2.3.1.286"/>
    </reaction>
</comment>
<comment type="caution">
    <text evidence="6">The sequence shown here is derived from an EMBL/GenBank/DDBJ whole genome shotgun (WGS) entry which is preliminary data.</text>
</comment>
<feature type="binding site" evidence="3 4">
    <location>
        <position position="153"/>
    </location>
    <ligand>
        <name>Zn(2+)</name>
        <dbReference type="ChEBI" id="CHEBI:29105"/>
    </ligand>
</feature>
<dbReference type="Pfam" id="PF02146">
    <property type="entry name" value="SIR2"/>
    <property type="match status" value="1"/>
</dbReference>
<comment type="domain">
    <text evidence="3">2 residues (Tyr-70 and Arg-73) present in a large hydrophobic pocket are probably involved in substrate specificity. They are important for desuccinylation activity, but dispensable for deacetylation activity.</text>
</comment>
<dbReference type="InterPro" id="IPR050134">
    <property type="entry name" value="NAD-dep_sirtuin_deacylases"/>
</dbReference>
<feature type="binding site" evidence="3">
    <location>
        <begin position="26"/>
        <end position="45"/>
    </location>
    <ligand>
        <name>NAD(+)</name>
        <dbReference type="ChEBI" id="CHEBI:57540"/>
    </ligand>
</feature>
<keyword evidence="3 4" id="KW-0479">Metal-binding</keyword>
<feature type="domain" description="Deacetylase sirtuin-type" evidence="5">
    <location>
        <begin position="1"/>
        <end position="248"/>
    </location>
</feature>
<dbReference type="PANTHER" id="PTHR11085:SF10">
    <property type="entry name" value="NAD-DEPENDENT PROTEIN DEACYLASE SIRTUIN-5, MITOCHONDRIAL-RELATED"/>
    <property type="match status" value="1"/>
</dbReference>
<dbReference type="PROSITE" id="PS50305">
    <property type="entry name" value="SIRTUIN"/>
    <property type="match status" value="1"/>
</dbReference>
<evidence type="ECO:0000256" key="3">
    <source>
        <dbReference type="HAMAP-Rule" id="MF_01121"/>
    </source>
</evidence>